<organism evidence="1 2">
    <name type="scientific">Roseibacillus persicicus</name>
    <dbReference type="NCBI Taxonomy" id="454148"/>
    <lineage>
        <taxon>Bacteria</taxon>
        <taxon>Pseudomonadati</taxon>
        <taxon>Verrucomicrobiota</taxon>
        <taxon>Verrucomicrobiia</taxon>
        <taxon>Verrucomicrobiales</taxon>
        <taxon>Verrucomicrobiaceae</taxon>
        <taxon>Roseibacillus</taxon>
    </lineage>
</organism>
<evidence type="ECO:0000313" key="2">
    <source>
        <dbReference type="Proteomes" id="UP000644507"/>
    </source>
</evidence>
<gene>
    <name evidence="1" type="ORF">GCM10007100_23830</name>
</gene>
<comment type="caution">
    <text evidence="1">The sequence shown here is derived from an EMBL/GenBank/DDBJ whole genome shotgun (WGS) entry which is preliminary data.</text>
</comment>
<evidence type="ECO:0000313" key="1">
    <source>
        <dbReference type="EMBL" id="GHC56159.1"/>
    </source>
</evidence>
<reference evidence="1" key="2">
    <citation type="submission" date="2020-09" db="EMBL/GenBank/DDBJ databases">
        <authorList>
            <person name="Sun Q."/>
            <person name="Kim S."/>
        </authorList>
    </citation>
    <scope>NUCLEOTIDE SEQUENCE</scope>
    <source>
        <strain evidence="1">KCTC 12988</strain>
    </source>
</reference>
<dbReference type="EMBL" id="BMXI01000009">
    <property type="protein sequence ID" value="GHC56159.1"/>
    <property type="molecule type" value="Genomic_DNA"/>
</dbReference>
<reference evidence="1" key="1">
    <citation type="journal article" date="2014" name="Int. J. Syst. Evol. Microbiol.">
        <title>Complete genome sequence of Corynebacterium casei LMG S-19264T (=DSM 44701T), isolated from a smear-ripened cheese.</title>
        <authorList>
            <consortium name="US DOE Joint Genome Institute (JGI-PGF)"/>
            <person name="Walter F."/>
            <person name="Albersmeier A."/>
            <person name="Kalinowski J."/>
            <person name="Ruckert C."/>
        </authorList>
    </citation>
    <scope>NUCLEOTIDE SEQUENCE</scope>
    <source>
        <strain evidence="1">KCTC 12988</strain>
    </source>
</reference>
<name>A0A918TRN8_9BACT</name>
<proteinExistence type="predicted"/>
<accession>A0A918TRN8</accession>
<sequence>MCSGGACPAAIVGSDGNVYVQGYLPTSEAERALKAPSGEGFVSIPLETAKKIAAQVSEL</sequence>
<protein>
    <submittedName>
        <fullName evidence="1">Uncharacterized protein</fullName>
    </submittedName>
</protein>
<keyword evidence="2" id="KW-1185">Reference proteome</keyword>
<dbReference type="Proteomes" id="UP000644507">
    <property type="component" value="Unassembled WGS sequence"/>
</dbReference>
<dbReference type="AlphaFoldDB" id="A0A918TRN8"/>